<sequence length="244" mass="28991">MGKRGLEELLITNTIDQNPSIIHKLMQVSTFSYIEKKKDIDYADGEYPLRLYNKERKHYKNKKLLTEPGIDCWNADIILLYNDNGKNVCEIIEVETARADELLKHRKKNILKKINIVENAYNSFKLNEIFNGLDEVRFSLSINAAHLTENERYKVARAISRTITQEKDKKYNGDVELYKIYMLKDNIWSYCKNDDDKEFLLDYNLTKGKNLWKKPLKRVMLQLYYTLQDKEKANALYDGYYFKK</sequence>
<gene>
    <name evidence="1" type="ORF">BJBARM4_0163</name>
</gene>
<dbReference type="AlphaFoldDB" id="D2EEL7"/>
<dbReference type="Proteomes" id="UP000009375">
    <property type="component" value="Unassembled WGS sequence"/>
</dbReference>
<reference evidence="1 2" key="1">
    <citation type="journal article" date="2010" name="Proc. Natl. Acad. Sci. U.S.A.">
        <title>Enigmatic, ultrasmall, uncultivated Archaea.</title>
        <authorList>
            <person name="Baker B.J."/>
            <person name="Comolli L.R."/>
            <person name="Dick G.J."/>
            <person name="Hauser L.J."/>
            <person name="Hyatt D."/>
            <person name="Dill B.D."/>
            <person name="Land M.L."/>
            <person name="Verberkmoes N.C."/>
            <person name="Hettich R.L."/>
            <person name="Banfield J.F."/>
        </authorList>
    </citation>
    <scope>NUCLEOTIDE SEQUENCE [LARGE SCALE GENOMIC DNA]</scope>
</reference>
<evidence type="ECO:0000313" key="2">
    <source>
        <dbReference type="Proteomes" id="UP000009375"/>
    </source>
</evidence>
<dbReference type="EMBL" id="GG730040">
    <property type="protein sequence ID" value="EEZ93235.1"/>
    <property type="molecule type" value="Genomic_DNA"/>
</dbReference>
<protein>
    <submittedName>
        <fullName evidence="1">Uncharacterized protein</fullName>
    </submittedName>
</protein>
<accession>D2EEL7</accession>
<evidence type="ECO:0000313" key="1">
    <source>
        <dbReference type="EMBL" id="EEZ93235.1"/>
    </source>
</evidence>
<name>D2EEL7_PARA4</name>
<organism evidence="1 2">
    <name type="scientific">Candidatus Parvarchaeum acidiphilum ARMAN-4</name>
    <dbReference type="NCBI Taxonomy" id="662760"/>
    <lineage>
        <taxon>Archaea</taxon>
        <taxon>Candidatus Parvarchaeota</taxon>
        <taxon>Candidatus Parvarchaeum</taxon>
    </lineage>
</organism>
<proteinExistence type="predicted"/>